<dbReference type="PANTHER" id="PTHR12203">
    <property type="entry name" value="KDEL LYS-ASP-GLU-LEU CONTAINING - RELATED"/>
    <property type="match status" value="1"/>
</dbReference>
<feature type="domain" description="Glycosyl transferase CAP10" evidence="2">
    <location>
        <begin position="8"/>
        <end position="296"/>
    </location>
</feature>
<evidence type="ECO:0000313" key="3">
    <source>
        <dbReference type="EMBL" id="CAE0414772.1"/>
    </source>
</evidence>
<dbReference type="InterPro" id="IPR006598">
    <property type="entry name" value="CAP10"/>
</dbReference>
<feature type="region of interest" description="Disordered" evidence="1">
    <location>
        <begin position="297"/>
        <end position="320"/>
    </location>
</feature>
<dbReference type="PANTHER" id="PTHR12203:SF119">
    <property type="entry name" value="GLYCOSYL TRANSFERASE CAP10 DOMAIN-CONTAINING PROTEIN"/>
    <property type="match status" value="1"/>
</dbReference>
<dbReference type="Pfam" id="PF05686">
    <property type="entry name" value="Glyco_transf_90"/>
    <property type="match status" value="1"/>
</dbReference>
<sequence length="377" mass="43844">MEQDDRNPDEDVDLIEERRFKSFAPIVSFYAAAPDRFTDIPWPSSEDWEAACGLVFPHTFKHTKKGGEVEIEGNPRDLFTEANFRKFERAWEENRVATAFFRGTATGGGTTIDNNQRLKVAQCSHDWKDDPVKGGDEPFLDGAIVGWNLRDKKIAQGPMTFLRKKNFGFTAGKHHFTPIYEQSKYKYLVYVDGHCAACRYGFMMRLGSVIIKVLPRQVADRMWYFPILKPLEDHVPVKEDLSDLEEKIQWCRDNDEKCKKIGQNAMAFYEKYVSRKPLLDYVQMACRHIAKRQVDAPAFWQPPPPEEKPPSLTKPDGMCFEDHATHTSRYCSRCQEEVDKEEEEKKLKEEEEKKARQNKGSRKKNLKERMRKKAKTS</sequence>
<dbReference type="InterPro" id="IPR051091">
    <property type="entry name" value="O-Glucosyltr/Glycosyltrsf_90"/>
</dbReference>
<evidence type="ECO:0000256" key="1">
    <source>
        <dbReference type="SAM" id="MobiDB-lite"/>
    </source>
</evidence>
<dbReference type="AlphaFoldDB" id="A0A7S3L8V7"/>
<dbReference type="EMBL" id="HBIM01015149">
    <property type="protein sequence ID" value="CAE0414772.1"/>
    <property type="molecule type" value="Transcribed_RNA"/>
</dbReference>
<feature type="compositionally biased region" description="Basic residues" evidence="1">
    <location>
        <begin position="356"/>
        <end position="377"/>
    </location>
</feature>
<dbReference type="SMART" id="SM00672">
    <property type="entry name" value="CAP10"/>
    <property type="match status" value="1"/>
</dbReference>
<proteinExistence type="predicted"/>
<gene>
    <name evidence="3" type="ORF">ACOF00016_LOCUS11971</name>
</gene>
<organism evidence="3">
    <name type="scientific">Amphora coffeiformis</name>
    <dbReference type="NCBI Taxonomy" id="265554"/>
    <lineage>
        <taxon>Eukaryota</taxon>
        <taxon>Sar</taxon>
        <taxon>Stramenopiles</taxon>
        <taxon>Ochrophyta</taxon>
        <taxon>Bacillariophyta</taxon>
        <taxon>Bacillariophyceae</taxon>
        <taxon>Bacillariophycidae</taxon>
        <taxon>Thalassiophysales</taxon>
        <taxon>Catenulaceae</taxon>
        <taxon>Amphora</taxon>
    </lineage>
</organism>
<feature type="compositionally biased region" description="Basic and acidic residues" evidence="1">
    <location>
        <begin position="343"/>
        <end position="355"/>
    </location>
</feature>
<accession>A0A7S3L8V7</accession>
<reference evidence="3" key="1">
    <citation type="submission" date="2021-01" db="EMBL/GenBank/DDBJ databases">
        <authorList>
            <person name="Corre E."/>
            <person name="Pelletier E."/>
            <person name="Niang G."/>
            <person name="Scheremetjew M."/>
            <person name="Finn R."/>
            <person name="Kale V."/>
            <person name="Holt S."/>
            <person name="Cochrane G."/>
            <person name="Meng A."/>
            <person name="Brown T."/>
            <person name="Cohen L."/>
        </authorList>
    </citation>
    <scope>NUCLEOTIDE SEQUENCE</scope>
    <source>
        <strain evidence="3">CCMP127</strain>
    </source>
</reference>
<feature type="region of interest" description="Disordered" evidence="1">
    <location>
        <begin position="342"/>
        <end position="377"/>
    </location>
</feature>
<evidence type="ECO:0000259" key="2">
    <source>
        <dbReference type="SMART" id="SM00672"/>
    </source>
</evidence>
<protein>
    <recommendedName>
        <fullName evidence="2">Glycosyl transferase CAP10 domain-containing protein</fullName>
    </recommendedName>
</protein>
<name>A0A7S3L8V7_9STRA</name>